<sequence length="472" mass="50845">MVSNGSARPNGDMDTSNFVSGLTAPKVNSIDALKISNFAATREGHPPPGSMPDSILPEGVKKPLLFHTVTLPFTKPEGSGKQTYKNRVIVAPMCQYSGTDGFPTPYHIAHLGAFALHGVGNIMIEASAVTPEGRITPQDLGIWSEAHRDAHKALVSTLKSFTDGLAVGIQLAHAGRKASAWSPFHRGSRTHKEFVTAEEGGWPEDVVAPSAIAYDSDWVKPQALTVEGIKRIEDAFVQSARWAFEAGYDYVELHNAHGYLLHNFLSPLSNHRTDEYGGSLENRSRLLTDVVKRIRAEFPNKGLWVRISCTDWAEEAGKGDSWSVAETVELAKTLQSLKVDLLDVSSGGLVPFQKITVGPGYQIFGAKAVRDALIKQTAGDDSQRMLVGTVGMMEGSDDSPNAQDPTQAGKLAESTLQNGDADVVLLARGLLSNPKWVEDAAVALTGVKSAGNPQYHRAHPAKRSQKPSNARI</sequence>
<dbReference type="CDD" id="cd02932">
    <property type="entry name" value="OYE_YqiM_FMN"/>
    <property type="match status" value="1"/>
</dbReference>
<proteinExistence type="predicted"/>
<dbReference type="GO" id="GO:0010181">
    <property type="term" value="F:FMN binding"/>
    <property type="evidence" value="ECO:0007669"/>
    <property type="project" value="InterPro"/>
</dbReference>
<dbReference type="InterPro" id="IPR001155">
    <property type="entry name" value="OxRdtase_FMN_N"/>
</dbReference>
<comment type="cofactor">
    <cofactor evidence="1">
        <name>FMN</name>
        <dbReference type="ChEBI" id="CHEBI:58210"/>
    </cofactor>
</comment>
<evidence type="ECO:0000256" key="2">
    <source>
        <dbReference type="ARBA" id="ARBA00022630"/>
    </source>
</evidence>
<feature type="compositionally biased region" description="Basic residues" evidence="6">
    <location>
        <begin position="456"/>
        <end position="465"/>
    </location>
</feature>
<evidence type="ECO:0000313" key="9">
    <source>
        <dbReference type="Proteomes" id="UP000246740"/>
    </source>
</evidence>
<organism evidence="8 9">
    <name type="scientific">Testicularia cyperi</name>
    <dbReference type="NCBI Taxonomy" id="1882483"/>
    <lineage>
        <taxon>Eukaryota</taxon>
        <taxon>Fungi</taxon>
        <taxon>Dikarya</taxon>
        <taxon>Basidiomycota</taxon>
        <taxon>Ustilaginomycotina</taxon>
        <taxon>Ustilaginomycetes</taxon>
        <taxon>Ustilaginales</taxon>
        <taxon>Anthracoideaceae</taxon>
        <taxon>Testicularia</taxon>
    </lineage>
</organism>
<dbReference type="InParanoid" id="A0A317XXM5"/>
<evidence type="ECO:0000259" key="7">
    <source>
        <dbReference type="Pfam" id="PF00724"/>
    </source>
</evidence>
<dbReference type="OrthoDB" id="72788at2759"/>
<dbReference type="EMBL" id="KZ819188">
    <property type="protein sequence ID" value="PWZ03024.1"/>
    <property type="molecule type" value="Genomic_DNA"/>
</dbReference>
<keyword evidence="3" id="KW-0288">FMN</keyword>
<evidence type="ECO:0000256" key="5">
    <source>
        <dbReference type="ARBA" id="ARBA00023002"/>
    </source>
</evidence>
<dbReference type="Proteomes" id="UP000246740">
    <property type="component" value="Unassembled WGS sequence"/>
</dbReference>
<dbReference type="FunCoup" id="A0A317XXM5">
    <property type="interactions" value="1"/>
</dbReference>
<protein>
    <submittedName>
        <fullName evidence="8">FMN-linked oxidoreductase</fullName>
    </submittedName>
</protein>
<feature type="region of interest" description="Disordered" evidence="6">
    <location>
        <begin position="451"/>
        <end position="472"/>
    </location>
</feature>
<dbReference type="PANTHER" id="PTHR43303:SF4">
    <property type="entry name" value="NADPH DEHYDROGENASE C23G7.10C-RELATED"/>
    <property type="match status" value="1"/>
</dbReference>
<accession>A0A317XXM5</accession>
<evidence type="ECO:0000256" key="3">
    <source>
        <dbReference type="ARBA" id="ARBA00022643"/>
    </source>
</evidence>
<dbReference type="InterPro" id="IPR013785">
    <property type="entry name" value="Aldolase_TIM"/>
</dbReference>
<dbReference type="STRING" id="1882483.A0A317XXM5"/>
<evidence type="ECO:0000256" key="4">
    <source>
        <dbReference type="ARBA" id="ARBA00022857"/>
    </source>
</evidence>
<evidence type="ECO:0000256" key="6">
    <source>
        <dbReference type="SAM" id="MobiDB-lite"/>
    </source>
</evidence>
<evidence type="ECO:0000313" key="8">
    <source>
        <dbReference type="EMBL" id="PWZ03024.1"/>
    </source>
</evidence>
<dbReference type="GO" id="GO:0050661">
    <property type="term" value="F:NADP binding"/>
    <property type="evidence" value="ECO:0007669"/>
    <property type="project" value="InterPro"/>
</dbReference>
<feature type="domain" description="NADH:flavin oxidoreductase/NADH oxidase N-terminal" evidence="7">
    <location>
        <begin position="80"/>
        <end position="440"/>
    </location>
</feature>
<name>A0A317XXM5_9BASI</name>
<gene>
    <name evidence="8" type="ORF">BCV70DRAFT_214501</name>
</gene>
<reference evidence="8 9" key="1">
    <citation type="journal article" date="2018" name="Mol. Biol. Evol.">
        <title>Broad Genomic Sampling Reveals a Smut Pathogenic Ancestry of the Fungal Clade Ustilaginomycotina.</title>
        <authorList>
            <person name="Kijpornyongpan T."/>
            <person name="Mondo S.J."/>
            <person name="Barry K."/>
            <person name="Sandor L."/>
            <person name="Lee J."/>
            <person name="Lipzen A."/>
            <person name="Pangilinan J."/>
            <person name="LaButti K."/>
            <person name="Hainaut M."/>
            <person name="Henrissat B."/>
            <person name="Grigoriev I.V."/>
            <person name="Spatafora J.W."/>
            <person name="Aime M.C."/>
        </authorList>
    </citation>
    <scope>NUCLEOTIDE SEQUENCE [LARGE SCALE GENOMIC DNA]</scope>
    <source>
        <strain evidence="8 9">MCA 3645</strain>
    </source>
</reference>
<keyword evidence="4" id="KW-0521">NADP</keyword>
<keyword evidence="9" id="KW-1185">Reference proteome</keyword>
<dbReference type="AlphaFoldDB" id="A0A317XXM5"/>
<dbReference type="PANTHER" id="PTHR43303">
    <property type="entry name" value="NADPH DEHYDROGENASE C23G7.10C-RELATED"/>
    <property type="match status" value="1"/>
</dbReference>
<evidence type="ECO:0000256" key="1">
    <source>
        <dbReference type="ARBA" id="ARBA00001917"/>
    </source>
</evidence>
<dbReference type="Pfam" id="PF00724">
    <property type="entry name" value="Oxidored_FMN"/>
    <property type="match status" value="1"/>
</dbReference>
<dbReference type="Gene3D" id="3.20.20.70">
    <property type="entry name" value="Aldolase class I"/>
    <property type="match status" value="1"/>
</dbReference>
<keyword evidence="5" id="KW-0560">Oxidoreductase</keyword>
<dbReference type="SUPFAM" id="SSF51395">
    <property type="entry name" value="FMN-linked oxidoreductases"/>
    <property type="match status" value="1"/>
</dbReference>
<keyword evidence="2" id="KW-0285">Flavoprotein</keyword>
<dbReference type="InterPro" id="IPR044152">
    <property type="entry name" value="YqjM-like"/>
</dbReference>
<dbReference type="GO" id="GO:0003959">
    <property type="term" value="F:NADPH dehydrogenase activity"/>
    <property type="evidence" value="ECO:0007669"/>
    <property type="project" value="InterPro"/>
</dbReference>